<dbReference type="Proteomes" id="UP000183053">
    <property type="component" value="Unassembled WGS sequence"/>
</dbReference>
<dbReference type="EMBL" id="FNLF01000002">
    <property type="protein sequence ID" value="SDR20867.1"/>
    <property type="molecule type" value="Genomic_DNA"/>
</dbReference>
<dbReference type="RefSeq" id="WP_068564615.1">
    <property type="nucleotide sequence ID" value="NZ_FNLF01000002.1"/>
</dbReference>
<accession>A0A1H1H5Z0</accession>
<evidence type="ECO:0000313" key="1">
    <source>
        <dbReference type="EMBL" id="SDR20867.1"/>
    </source>
</evidence>
<keyword evidence="2" id="KW-1185">Reference proteome</keyword>
<evidence type="ECO:0000313" key="2">
    <source>
        <dbReference type="Proteomes" id="UP000183053"/>
    </source>
</evidence>
<dbReference type="AlphaFoldDB" id="A0A1H1H5Z0"/>
<reference evidence="2" key="1">
    <citation type="submission" date="2016-10" db="EMBL/GenBank/DDBJ databases">
        <authorList>
            <person name="Varghese N."/>
            <person name="Submissions S."/>
        </authorList>
    </citation>
    <scope>NUCLEOTIDE SEQUENCE [LARGE SCALE GENOMIC DNA]</scope>
    <source>
        <strain evidence="2">DSM 44142</strain>
    </source>
</reference>
<gene>
    <name evidence="1" type="ORF">SAMN04489765_3845</name>
</gene>
<proteinExistence type="predicted"/>
<sequence>MATIIDVYHGWSSENGQLKPPTWSEPFPSGASAADIATVVFNRESNRLLGSVPFETGSELHRHIESMIEIALQNLGSETAVASNLLTVRINRT</sequence>
<name>A0A1H1H5Z0_9ACTN</name>
<protein>
    <submittedName>
        <fullName evidence="1">Uncharacterized protein</fullName>
    </submittedName>
</protein>
<organism evidence="1 2">
    <name type="scientific">Tsukamurella pulmonis</name>
    <dbReference type="NCBI Taxonomy" id="47312"/>
    <lineage>
        <taxon>Bacteria</taxon>
        <taxon>Bacillati</taxon>
        <taxon>Actinomycetota</taxon>
        <taxon>Actinomycetes</taxon>
        <taxon>Mycobacteriales</taxon>
        <taxon>Tsukamurellaceae</taxon>
        <taxon>Tsukamurella</taxon>
    </lineage>
</organism>